<dbReference type="EMBL" id="LN885086">
    <property type="protein sequence ID" value="CUQ67723.1"/>
    <property type="molecule type" value="Genomic_DNA"/>
</dbReference>
<evidence type="ECO:0000313" key="2">
    <source>
        <dbReference type="Proteomes" id="UP000066284"/>
    </source>
</evidence>
<evidence type="ECO:0000313" key="1">
    <source>
        <dbReference type="EMBL" id="CUQ67723.1"/>
    </source>
</evidence>
<organism evidence="1 2">
    <name type="scientific">Candidatus Nitrospira inopinata</name>
    <dbReference type="NCBI Taxonomy" id="1715989"/>
    <lineage>
        <taxon>Bacteria</taxon>
        <taxon>Pseudomonadati</taxon>
        <taxon>Nitrospirota</taxon>
        <taxon>Nitrospiria</taxon>
        <taxon>Nitrospirales</taxon>
        <taxon>Nitrospiraceae</taxon>
        <taxon>Nitrospira</taxon>
    </lineage>
</organism>
<protein>
    <submittedName>
        <fullName evidence="1">Uncharacterized protein</fullName>
    </submittedName>
</protein>
<reference evidence="2" key="1">
    <citation type="submission" date="2015-09" db="EMBL/GenBank/DDBJ databases">
        <authorList>
            <person name="Daims H."/>
        </authorList>
    </citation>
    <scope>NUCLEOTIDE SEQUENCE [LARGE SCALE GENOMIC DNA]</scope>
</reference>
<sequence>MFERASRSVVSIVNGAGRLIGDLVTIEVEREGTPRTVTLILQSID</sequence>
<accession>A0A0S4KZ54</accession>
<dbReference type="Proteomes" id="UP000066284">
    <property type="component" value="Chromosome 1"/>
</dbReference>
<keyword evidence="2" id="KW-1185">Reference proteome</keyword>
<gene>
    <name evidence="1" type="ORF">NITINOP_2751</name>
</gene>
<name>A0A0S4KZ54_9BACT</name>
<dbReference type="KEGG" id="nio:NITINOP_2751"/>
<dbReference type="AlphaFoldDB" id="A0A0S4KZ54"/>
<proteinExistence type="predicted"/>